<feature type="compositionally biased region" description="Basic and acidic residues" evidence="2">
    <location>
        <begin position="1"/>
        <end position="22"/>
    </location>
</feature>
<dbReference type="EMBL" id="BMMS01000011">
    <property type="protein sequence ID" value="GGO88137.1"/>
    <property type="molecule type" value="Genomic_DNA"/>
</dbReference>
<accession>A0A917ZPQ1</accession>
<dbReference type="AlphaFoldDB" id="A0A917ZPQ1"/>
<dbReference type="Gene3D" id="3.40.630.190">
    <property type="entry name" value="LCP protein"/>
    <property type="match status" value="1"/>
</dbReference>
<feature type="compositionally biased region" description="Gly residues" evidence="2">
    <location>
        <begin position="45"/>
        <end position="56"/>
    </location>
</feature>
<dbReference type="PANTHER" id="PTHR33392:SF6">
    <property type="entry name" value="POLYISOPRENYL-TEICHOIC ACID--PEPTIDOGLYCAN TEICHOIC ACID TRANSFERASE TAGU"/>
    <property type="match status" value="1"/>
</dbReference>
<protein>
    <recommendedName>
        <fullName evidence="4">Cell envelope-related transcriptional attenuator domain-containing protein</fullName>
    </recommendedName>
</protein>
<dbReference type="PANTHER" id="PTHR33392">
    <property type="entry name" value="POLYISOPRENYL-TEICHOIC ACID--PEPTIDOGLYCAN TEICHOIC ACID TRANSFERASE TAGU"/>
    <property type="match status" value="1"/>
</dbReference>
<keyword evidence="3" id="KW-0472">Membrane</keyword>
<comment type="similarity">
    <text evidence="1">Belongs to the LytR/CpsA/Psr (LCP) family.</text>
</comment>
<dbReference type="NCBIfam" id="TIGR00350">
    <property type="entry name" value="lytR_cpsA_psr"/>
    <property type="match status" value="1"/>
</dbReference>
<evidence type="ECO:0000313" key="5">
    <source>
        <dbReference type="EMBL" id="GGO88137.1"/>
    </source>
</evidence>
<dbReference type="Pfam" id="PF03816">
    <property type="entry name" value="LytR_cpsA_psr"/>
    <property type="match status" value="1"/>
</dbReference>
<comment type="caution">
    <text evidence="5">The sequence shown here is derived from an EMBL/GenBank/DDBJ whole genome shotgun (WGS) entry which is preliminary data.</text>
</comment>
<feature type="transmembrane region" description="Helical" evidence="3">
    <location>
        <begin position="74"/>
        <end position="97"/>
    </location>
</feature>
<evidence type="ECO:0000256" key="3">
    <source>
        <dbReference type="SAM" id="Phobius"/>
    </source>
</evidence>
<dbReference type="Proteomes" id="UP000641932">
    <property type="component" value="Unassembled WGS sequence"/>
</dbReference>
<dbReference type="InterPro" id="IPR004474">
    <property type="entry name" value="LytR_CpsA_psr"/>
</dbReference>
<gene>
    <name evidence="5" type="ORF">GCM10012280_28200</name>
</gene>
<name>A0A917ZPQ1_9ACTN</name>
<feature type="compositionally biased region" description="Acidic residues" evidence="2">
    <location>
        <begin position="30"/>
        <end position="44"/>
    </location>
</feature>
<reference evidence="5" key="2">
    <citation type="submission" date="2020-09" db="EMBL/GenBank/DDBJ databases">
        <authorList>
            <person name="Sun Q."/>
            <person name="Zhou Y."/>
        </authorList>
    </citation>
    <scope>NUCLEOTIDE SEQUENCE</scope>
    <source>
        <strain evidence="5">CGMCC 4.7201</strain>
    </source>
</reference>
<keyword evidence="6" id="KW-1185">Reference proteome</keyword>
<evidence type="ECO:0000256" key="2">
    <source>
        <dbReference type="SAM" id="MobiDB-lite"/>
    </source>
</evidence>
<organism evidence="5 6">
    <name type="scientific">Wenjunlia tyrosinilytica</name>
    <dbReference type="NCBI Taxonomy" id="1544741"/>
    <lineage>
        <taxon>Bacteria</taxon>
        <taxon>Bacillati</taxon>
        <taxon>Actinomycetota</taxon>
        <taxon>Actinomycetes</taxon>
        <taxon>Kitasatosporales</taxon>
        <taxon>Streptomycetaceae</taxon>
        <taxon>Wenjunlia</taxon>
    </lineage>
</organism>
<proteinExistence type="inferred from homology"/>
<dbReference type="InterPro" id="IPR050922">
    <property type="entry name" value="LytR/CpsA/Psr_CW_biosynth"/>
</dbReference>
<keyword evidence="3" id="KW-1133">Transmembrane helix</keyword>
<keyword evidence="3" id="KW-0812">Transmembrane</keyword>
<sequence>MQRHNARVEEHEERTAIDDKPEAPPGDESATPDEALDEAPDEAPGDGGGQAPGKGGAQPPPARTRRRRIRGRNVLVFALALLLVGGLGIAGALWAAVEHYTGSVHRIPNVFPSVPAKDQPQQIKGKGTNFLLVGLDSRSDLPTTGKDAKAPQWRPGAQRSDTMMLLHIPANHRNAYVVSLPRDSWVKIPDHGKAKLNAAFSWGGPPLLIDTVQRLTDIRVDHLMVIDWSGFRKLTDAVGGVDIVVDKDIPTRPGERGWTSGKHHMYGEEALVYVRERHGLPNGDLDRTKRQQNFLRSLLRKTLDAGTLSNPLKLRKLLDQVTDVVSVDDRLSNGALRDLVWSMRNVRPGNMVFMNAPVGGFDQIKGQSVVLLDDNDAGLLWDAIRTDTMADYTANRSVDQLTENVP</sequence>
<feature type="region of interest" description="Disordered" evidence="2">
    <location>
        <begin position="1"/>
        <end position="67"/>
    </location>
</feature>
<evidence type="ECO:0000313" key="6">
    <source>
        <dbReference type="Proteomes" id="UP000641932"/>
    </source>
</evidence>
<evidence type="ECO:0000259" key="4">
    <source>
        <dbReference type="Pfam" id="PF03816"/>
    </source>
</evidence>
<reference evidence="5" key="1">
    <citation type="journal article" date="2014" name="Int. J. Syst. Evol. Microbiol.">
        <title>Complete genome sequence of Corynebacterium casei LMG S-19264T (=DSM 44701T), isolated from a smear-ripened cheese.</title>
        <authorList>
            <consortium name="US DOE Joint Genome Institute (JGI-PGF)"/>
            <person name="Walter F."/>
            <person name="Albersmeier A."/>
            <person name="Kalinowski J."/>
            <person name="Ruckert C."/>
        </authorList>
    </citation>
    <scope>NUCLEOTIDE SEQUENCE</scope>
    <source>
        <strain evidence="5">CGMCC 4.7201</strain>
    </source>
</reference>
<feature type="domain" description="Cell envelope-related transcriptional attenuator" evidence="4">
    <location>
        <begin position="159"/>
        <end position="302"/>
    </location>
</feature>
<evidence type="ECO:0000256" key="1">
    <source>
        <dbReference type="ARBA" id="ARBA00006068"/>
    </source>
</evidence>